<sequence>MYSISRFLLYVGGASTTSTGGGAQSDYHSSSSLSEAFHAPHQRASWTFDHVVVDVPSLVNSVAYLTRDFIGHERDRETVKIVQRQLQNVLLRRLSPRKSLALLFDGSPPLWQIERTRLFPGRHYDSKLYRSCASPMPYLLEETLRRTAMEPRTPSPPPHEVLISGPATPGLAEGKISAYLLDLATRVTQPPSSPPNLCPAVRASDSICVVGAPELAWMQLGVTPFQNITAVSLKQGELTCCSLTDAMAWLRLSHLLPPSTADSPRATTPTAAGGEEEGDESKISNDGASSEAVTGMRRRLAAVRTDVTFLYLLTNGHNTTGLPQVLATPFTDVLDAYVELENAFHADGVTSAGAKDDEATTAPSFRSFLFDEEPLALQQLDRPALRLRTAALLKLLVRVYRNAIGQAASVPSSSKPTPHAATLLTWTLQTHGLWCSGGVPSAGWSPTPDISSSSSTSASSNASALLDKYSKLSVEQLIQHCSYLTTTAAAAAAVNAHDGSSALTPSLYLCPPRSRSFGLTGAEALVMTATQAEHIHQLLPLYVRGHRLPDSVAEDIVSTRNVHEALRKTQQALGGVVAAAAKELAMMTAAEDDTNNADTDANSTSPPPADAAAAVSATASAAEMTGPHPALTHLPSHLFVRTVGSQRGLPRGWAYYGVHLGARAEALSVRYSCDAATATKTAPRVMNGSAGTE</sequence>
<keyword evidence="3" id="KW-1185">Reference proteome</keyword>
<dbReference type="OrthoDB" id="9975959at2759"/>
<dbReference type="RefSeq" id="XP_015652084.1">
    <property type="nucleotide sequence ID" value="XM_015809409.1"/>
</dbReference>
<comment type="caution">
    <text evidence="2">The sequence shown here is derived from an EMBL/GenBank/DDBJ whole genome shotgun (WGS) entry which is preliminary data.</text>
</comment>
<proteinExistence type="predicted"/>
<dbReference type="GeneID" id="26910060"/>
<organism evidence="2 3">
    <name type="scientific">Leptomonas pyrrhocoris</name>
    <name type="common">Firebug parasite</name>
    <dbReference type="NCBI Taxonomy" id="157538"/>
    <lineage>
        <taxon>Eukaryota</taxon>
        <taxon>Discoba</taxon>
        <taxon>Euglenozoa</taxon>
        <taxon>Kinetoplastea</taxon>
        <taxon>Metakinetoplastina</taxon>
        <taxon>Trypanosomatida</taxon>
        <taxon>Trypanosomatidae</taxon>
        <taxon>Leishmaniinae</taxon>
        <taxon>Leptomonas</taxon>
    </lineage>
</organism>
<dbReference type="VEuPathDB" id="TriTrypDB:LpyrH10_34_0800"/>
<feature type="compositionally biased region" description="Polar residues" evidence="1">
    <location>
        <begin position="260"/>
        <end position="270"/>
    </location>
</feature>
<accession>A0A0M9FPV6</accession>
<dbReference type="AlphaFoldDB" id="A0A0M9FPV6"/>
<dbReference type="EMBL" id="LGTL01000034">
    <property type="protein sequence ID" value="KPA73645.1"/>
    <property type="molecule type" value="Genomic_DNA"/>
</dbReference>
<dbReference type="OMA" id="RSCASPM"/>
<feature type="region of interest" description="Disordered" evidence="1">
    <location>
        <begin position="592"/>
        <end position="613"/>
    </location>
</feature>
<name>A0A0M9FPV6_LEPPY</name>
<evidence type="ECO:0000256" key="1">
    <source>
        <dbReference type="SAM" id="MobiDB-lite"/>
    </source>
</evidence>
<feature type="compositionally biased region" description="Low complexity" evidence="1">
    <location>
        <begin position="596"/>
        <end position="613"/>
    </location>
</feature>
<reference evidence="2 3" key="1">
    <citation type="submission" date="2015-07" db="EMBL/GenBank/DDBJ databases">
        <title>High-quality genome of monoxenous trypanosomatid Leptomonas pyrrhocoris.</title>
        <authorList>
            <person name="Flegontov P."/>
            <person name="Butenko A."/>
            <person name="Firsov S."/>
            <person name="Vlcek C."/>
            <person name="Logacheva M.D."/>
            <person name="Field M."/>
            <person name="Filatov D."/>
            <person name="Flegontova O."/>
            <person name="Gerasimov E."/>
            <person name="Jackson A.P."/>
            <person name="Kelly S."/>
            <person name="Opperdoes F."/>
            <person name="O'Reilly A."/>
            <person name="Votypka J."/>
            <person name="Yurchenko V."/>
            <person name="Lukes J."/>
        </authorList>
    </citation>
    <scope>NUCLEOTIDE SEQUENCE [LARGE SCALE GENOMIC DNA]</scope>
    <source>
        <strain evidence="2">H10</strain>
    </source>
</reference>
<evidence type="ECO:0000313" key="3">
    <source>
        <dbReference type="Proteomes" id="UP000037923"/>
    </source>
</evidence>
<gene>
    <name evidence="2" type="ORF">ABB37_09777</name>
</gene>
<dbReference type="Proteomes" id="UP000037923">
    <property type="component" value="Unassembled WGS sequence"/>
</dbReference>
<protein>
    <submittedName>
        <fullName evidence="2">Putative mitochondrial MP99, putative,mitochondrial</fullName>
    </submittedName>
</protein>
<evidence type="ECO:0000313" key="2">
    <source>
        <dbReference type="EMBL" id="KPA73645.1"/>
    </source>
</evidence>
<feature type="region of interest" description="Disordered" evidence="1">
    <location>
        <begin position="258"/>
        <end position="290"/>
    </location>
</feature>